<accession>X1SIV9</accession>
<name>X1SIV9_9ZZZZ</name>
<dbReference type="AlphaFoldDB" id="X1SIV9"/>
<comment type="caution">
    <text evidence="1">The sequence shown here is derived from an EMBL/GenBank/DDBJ whole genome shotgun (WGS) entry which is preliminary data.</text>
</comment>
<proteinExistence type="predicted"/>
<evidence type="ECO:0000313" key="1">
    <source>
        <dbReference type="EMBL" id="GAI92947.1"/>
    </source>
</evidence>
<reference evidence="1" key="1">
    <citation type="journal article" date="2014" name="Front. Microbiol.">
        <title>High frequency of phylogenetically diverse reductive dehalogenase-homologous genes in deep subseafloor sedimentary metagenomes.</title>
        <authorList>
            <person name="Kawai M."/>
            <person name="Futagami T."/>
            <person name="Toyoda A."/>
            <person name="Takaki Y."/>
            <person name="Nishi S."/>
            <person name="Hori S."/>
            <person name="Arai W."/>
            <person name="Tsubouchi T."/>
            <person name="Morono Y."/>
            <person name="Uchiyama I."/>
            <person name="Ito T."/>
            <person name="Fujiyama A."/>
            <person name="Inagaki F."/>
            <person name="Takami H."/>
        </authorList>
    </citation>
    <scope>NUCLEOTIDE SEQUENCE</scope>
    <source>
        <strain evidence="1">Expedition CK06-06</strain>
    </source>
</reference>
<gene>
    <name evidence="1" type="ORF">S12H4_34698</name>
</gene>
<protein>
    <submittedName>
        <fullName evidence="1">Uncharacterized protein</fullName>
    </submittedName>
</protein>
<dbReference type="EMBL" id="BARW01020552">
    <property type="protein sequence ID" value="GAI92947.1"/>
    <property type="molecule type" value="Genomic_DNA"/>
</dbReference>
<organism evidence="1">
    <name type="scientific">marine sediment metagenome</name>
    <dbReference type="NCBI Taxonomy" id="412755"/>
    <lineage>
        <taxon>unclassified sequences</taxon>
        <taxon>metagenomes</taxon>
        <taxon>ecological metagenomes</taxon>
    </lineage>
</organism>
<sequence length="42" mass="4700">MNLRCKKCKKVFNVIDFTEVRIIQSLDCGSIQGGSHVLSEMA</sequence>